<feature type="region of interest" description="Disordered" evidence="4">
    <location>
        <begin position="19"/>
        <end position="49"/>
    </location>
</feature>
<dbReference type="PANTHER" id="PTHR22847">
    <property type="entry name" value="WD40 REPEAT PROTEIN"/>
    <property type="match status" value="1"/>
</dbReference>
<feature type="compositionally biased region" description="Basic and acidic residues" evidence="4">
    <location>
        <begin position="34"/>
        <end position="49"/>
    </location>
</feature>
<keyword evidence="2" id="KW-0677">Repeat</keyword>
<feature type="repeat" description="WD" evidence="3">
    <location>
        <begin position="245"/>
        <end position="287"/>
    </location>
</feature>
<dbReference type="SMART" id="SM00320">
    <property type="entry name" value="WD40"/>
    <property type="match status" value="4"/>
</dbReference>
<dbReference type="AlphaFoldDB" id="A0A0G4J7G3"/>
<dbReference type="EMBL" id="OVEO01000004">
    <property type="protein sequence ID" value="SPQ95429.1"/>
    <property type="molecule type" value="Genomic_DNA"/>
</dbReference>
<protein>
    <submittedName>
        <fullName evidence="5">Uncharacterized protein</fullName>
    </submittedName>
</protein>
<dbReference type="OrthoDB" id="308449at2759"/>
<dbReference type="Gene3D" id="2.130.10.10">
    <property type="entry name" value="YVTN repeat-like/Quinoprotein amine dehydrogenase"/>
    <property type="match status" value="2"/>
</dbReference>
<dbReference type="GO" id="GO:1990234">
    <property type="term" value="C:transferase complex"/>
    <property type="evidence" value="ECO:0007669"/>
    <property type="project" value="UniProtKB-ARBA"/>
</dbReference>
<dbReference type="PROSITE" id="PS50082">
    <property type="entry name" value="WD_REPEATS_2"/>
    <property type="match status" value="1"/>
</dbReference>
<sequence>MTTRTASDIAAKAAENVTSISAKRSSGKKTAKGGRSDHPLAPDAFGDKDTIHDFDREDTATEVIRETQSLSLMETFELPSNPKAALIADEFVWIALQNGWAEVRDRATGTLIAGCRTRPDQQRQPSSAAIITCMFHDDSGGKVWIGSSDGTLQAWKRDGSARVGDPFQAHHGAVRCVTGRDVLWTAGDDWSIVQRTMTGQAKMVVSNGMTWVKCMVVSREGHLWAGTEEGVRVWSASGAHKGLLRNGHKGAVTSICLGGNAQQHVWTASADGSICVWRSADGVLLQRHEDAHDQWVYMIRPVGRDLWSADLAGVLGVWDQATGKLRKRERPKERRHLVDIATTTSRVWLVYRDPPNAKMLNLDHAAAPLRRDSRPLSYVEGHPGIVDAKPASRTMEMLHHGTGAVPVSKSRCRVRPSSPWQDTESDVESGTSGDTSEFTGRGPGSDLFDDFRNEGQRPSVQRQAKMPLVPTVNAYSGHDGRNGKEGNTADVIPRAKVAVDELGVQTEASSSEMELGRRLRDAVLAQRAAEFQMETASKYADQLFADLEDARVRIASTEDHDRRCQQAISTLATATSTIVDVLATTDRSPLTTLPNGDATRDALVDEVAFWQRKFADLAAQQDVVPEPIQLPVDDKALRARYESTRATLSRVREQVRVRIARDHVLWALVGATQSYVVDMERQLATATAERDELQKARPASPVDEARRLSGLVERVHQRIRQQRPPALQRMLELNAGNVHDY</sequence>
<proteinExistence type="predicted"/>
<evidence type="ECO:0000256" key="3">
    <source>
        <dbReference type="PROSITE-ProRule" id="PRU00221"/>
    </source>
</evidence>
<dbReference type="PANTHER" id="PTHR22847:SF637">
    <property type="entry name" value="WD REPEAT DOMAIN 5B"/>
    <property type="match status" value="1"/>
</dbReference>
<dbReference type="Proteomes" id="UP000290189">
    <property type="component" value="Unassembled WGS sequence"/>
</dbReference>
<feature type="compositionally biased region" description="Polar residues" evidence="4">
    <location>
        <begin position="418"/>
        <end position="438"/>
    </location>
</feature>
<keyword evidence="7" id="KW-1185">Reference proteome</keyword>
<geneLocation type="mitochondrion" evidence="6"/>
<reference evidence="5 7" key="1">
    <citation type="submission" date="2015-02" db="EMBL/GenBank/DDBJ databases">
        <authorList>
            <person name="Chooi Y.-H."/>
        </authorList>
    </citation>
    <scope>NUCLEOTIDE SEQUENCE [LARGE SCALE GENOMIC DNA]</scope>
    <source>
        <strain evidence="5">E3</strain>
    </source>
</reference>
<dbReference type="InterPro" id="IPR001680">
    <property type="entry name" value="WD40_rpt"/>
</dbReference>
<dbReference type="InterPro" id="IPR015943">
    <property type="entry name" value="WD40/YVTN_repeat-like_dom_sf"/>
</dbReference>
<organism evidence="5 7">
    <name type="scientific">Plasmodiophora brassicae</name>
    <name type="common">Clubroot disease agent</name>
    <dbReference type="NCBI Taxonomy" id="37360"/>
    <lineage>
        <taxon>Eukaryota</taxon>
        <taxon>Sar</taxon>
        <taxon>Rhizaria</taxon>
        <taxon>Endomyxa</taxon>
        <taxon>Phytomyxea</taxon>
        <taxon>Plasmodiophorida</taxon>
        <taxon>Plasmodiophoridae</taxon>
        <taxon>Plasmodiophora</taxon>
    </lineage>
</organism>
<evidence type="ECO:0000256" key="4">
    <source>
        <dbReference type="SAM" id="MobiDB-lite"/>
    </source>
</evidence>
<evidence type="ECO:0000313" key="7">
    <source>
        <dbReference type="Proteomes" id="UP000039324"/>
    </source>
</evidence>
<evidence type="ECO:0000313" key="6">
    <source>
        <dbReference type="EMBL" id="SPQ95429.1"/>
    </source>
</evidence>
<reference evidence="6 8" key="2">
    <citation type="submission" date="2018-03" db="EMBL/GenBank/DDBJ databases">
        <authorList>
            <person name="Fogelqvist J."/>
        </authorList>
    </citation>
    <scope>NUCLEOTIDE SEQUENCE [LARGE SCALE GENOMIC DNA]</scope>
</reference>
<keyword evidence="6" id="KW-0496">Mitochondrion</keyword>
<dbReference type="SUPFAM" id="SSF50998">
    <property type="entry name" value="Quinoprotein alcohol dehydrogenase-like"/>
    <property type="match status" value="1"/>
</dbReference>
<name>A0A0G4J7G3_PLABS</name>
<evidence type="ECO:0000256" key="1">
    <source>
        <dbReference type="ARBA" id="ARBA00022574"/>
    </source>
</evidence>
<evidence type="ECO:0000256" key="2">
    <source>
        <dbReference type="ARBA" id="ARBA00022737"/>
    </source>
</evidence>
<accession>A0A0G4J7G3</accession>
<feature type="region of interest" description="Disordered" evidence="4">
    <location>
        <begin position="404"/>
        <end position="464"/>
    </location>
</feature>
<evidence type="ECO:0000313" key="8">
    <source>
        <dbReference type="Proteomes" id="UP000290189"/>
    </source>
</evidence>
<gene>
    <name evidence="5" type="ORF">PBRA_002946</name>
    <name evidence="6" type="ORF">PLBR_LOCUS2644</name>
</gene>
<dbReference type="InterPro" id="IPR011047">
    <property type="entry name" value="Quinoprotein_ADH-like_sf"/>
</dbReference>
<evidence type="ECO:0000313" key="5">
    <source>
        <dbReference type="EMBL" id="CEP03186.1"/>
    </source>
</evidence>
<dbReference type="EMBL" id="CDSF01000144">
    <property type="protein sequence ID" value="CEP03186.1"/>
    <property type="molecule type" value="Genomic_DNA"/>
</dbReference>
<keyword evidence="1 3" id="KW-0853">WD repeat</keyword>
<dbReference type="Proteomes" id="UP000039324">
    <property type="component" value="Unassembled WGS sequence"/>
</dbReference>